<reference evidence="3" key="1">
    <citation type="submission" date="2016-05" db="EMBL/GenBank/DDBJ databases">
        <title>Comparative genomics of biotechnologically important yeasts.</title>
        <authorList>
            <consortium name="DOE Joint Genome Institute"/>
            <person name="Riley R."/>
            <person name="Haridas S."/>
            <person name="Wolfe K.H."/>
            <person name="Lopes M.R."/>
            <person name="Hittinger C.T."/>
            <person name="Goker M."/>
            <person name="Salamov A."/>
            <person name="Wisecaver J."/>
            <person name="Long T.M."/>
            <person name="Aerts A.L."/>
            <person name="Barry K."/>
            <person name="Choi C."/>
            <person name="Clum A."/>
            <person name="Coughlan A.Y."/>
            <person name="Deshpande S."/>
            <person name="Douglass A.P."/>
            <person name="Hanson S.J."/>
            <person name="Klenk H.-P."/>
            <person name="Labutti K."/>
            <person name="Lapidus A."/>
            <person name="Lindquist E."/>
            <person name="Lipzen A."/>
            <person name="Meier-Kolthoff J.P."/>
            <person name="Ohm R.A."/>
            <person name="Otillar R.P."/>
            <person name="Pangilinan J."/>
            <person name="Peng Y."/>
            <person name="Rokas A."/>
            <person name="Rosa C.A."/>
            <person name="Scheuner C."/>
            <person name="Sibirny A.A."/>
            <person name="Slot J.C."/>
            <person name="Stielow J.B."/>
            <person name="Sun H."/>
            <person name="Kurtzman C.P."/>
            <person name="Blackwell M."/>
            <person name="Grigoriev I.V."/>
            <person name="Jeffries T.W."/>
        </authorList>
    </citation>
    <scope>NUCLEOTIDE SEQUENCE [LARGE SCALE GENOMIC DNA]</scope>
    <source>
        <strain evidence="3">NRRL Y-1933</strain>
    </source>
</reference>
<proteinExistence type="predicted"/>
<organism evidence="2 3">
    <name type="scientific">Hyphopichia burtonii NRRL Y-1933</name>
    <dbReference type="NCBI Taxonomy" id="984485"/>
    <lineage>
        <taxon>Eukaryota</taxon>
        <taxon>Fungi</taxon>
        <taxon>Dikarya</taxon>
        <taxon>Ascomycota</taxon>
        <taxon>Saccharomycotina</taxon>
        <taxon>Pichiomycetes</taxon>
        <taxon>Debaryomycetaceae</taxon>
        <taxon>Hyphopichia</taxon>
    </lineage>
</organism>
<feature type="region of interest" description="Disordered" evidence="1">
    <location>
        <begin position="17"/>
        <end position="37"/>
    </location>
</feature>
<dbReference type="Proteomes" id="UP000095085">
    <property type="component" value="Unassembled WGS sequence"/>
</dbReference>
<dbReference type="RefSeq" id="XP_020078059.1">
    <property type="nucleotide sequence ID" value="XM_020220903.1"/>
</dbReference>
<dbReference type="GeneID" id="30995453"/>
<protein>
    <submittedName>
        <fullName evidence="2">Uncharacterized protein</fullName>
    </submittedName>
</protein>
<dbReference type="EMBL" id="KV454539">
    <property type="protein sequence ID" value="ODV68992.1"/>
    <property type="molecule type" value="Genomic_DNA"/>
</dbReference>
<name>A0A1E4RNZ2_9ASCO</name>
<accession>A0A1E4RNZ2</accession>
<gene>
    <name evidence="2" type="ORF">HYPBUDRAFT_152226</name>
</gene>
<evidence type="ECO:0000313" key="2">
    <source>
        <dbReference type="EMBL" id="ODV68992.1"/>
    </source>
</evidence>
<dbReference type="AlphaFoldDB" id="A0A1E4RNZ2"/>
<evidence type="ECO:0000313" key="3">
    <source>
        <dbReference type="Proteomes" id="UP000095085"/>
    </source>
</evidence>
<keyword evidence="3" id="KW-1185">Reference proteome</keyword>
<sequence length="72" mass="8078">MARGLMAGRVPKINILPIESRQRPNPFNSPSAGPDPHIKVTRYGSHNRTSQLLTISCQTPKLNLFGCWTCFR</sequence>
<evidence type="ECO:0000256" key="1">
    <source>
        <dbReference type="SAM" id="MobiDB-lite"/>
    </source>
</evidence>